<accession>A0AA44UAT8</accession>
<gene>
    <name evidence="1" type="ORF">N776_08980</name>
</gene>
<reference evidence="1 2" key="1">
    <citation type="submission" date="2013-08" db="EMBL/GenBank/DDBJ databases">
        <authorList>
            <person name="Trees D."/>
        </authorList>
    </citation>
    <scope>NUCLEOTIDE SEQUENCE [LARGE SCALE GENOMIC DNA]</scope>
    <source>
        <strain evidence="1 2">3502</strain>
    </source>
</reference>
<dbReference type="EMBL" id="AVBE01000002">
    <property type="protein sequence ID" value="PHJ36368.1"/>
    <property type="molecule type" value="Genomic_DNA"/>
</dbReference>
<keyword evidence="1" id="KW-0547">Nucleotide-binding</keyword>
<protein>
    <submittedName>
        <fullName evidence="1">Sugar ABC transporter ATP-binding protein</fullName>
    </submittedName>
</protein>
<evidence type="ECO:0000313" key="1">
    <source>
        <dbReference type="EMBL" id="PHJ36368.1"/>
    </source>
</evidence>
<dbReference type="AlphaFoldDB" id="A0AA44UAT8"/>
<dbReference type="GO" id="GO:0005524">
    <property type="term" value="F:ATP binding"/>
    <property type="evidence" value="ECO:0007669"/>
    <property type="project" value="UniProtKB-KW"/>
</dbReference>
<name>A0AA44UAT8_NEIGO</name>
<dbReference type="Proteomes" id="UP000223296">
    <property type="component" value="Unassembled WGS sequence"/>
</dbReference>
<comment type="caution">
    <text evidence="1">The sequence shown here is derived from an EMBL/GenBank/DDBJ whole genome shotgun (WGS) entry which is preliminary data.</text>
</comment>
<sequence>MCRPFRPPDAGKVGKFPAAERAKRIKRAAGAVLCIETPPGTRYNPPFNISENLFLTGQTDIRSRK</sequence>
<organism evidence="1 2">
    <name type="scientific">Neisseria gonorrhoeae 3502</name>
    <dbReference type="NCBI Taxonomy" id="1193404"/>
    <lineage>
        <taxon>Bacteria</taxon>
        <taxon>Pseudomonadati</taxon>
        <taxon>Pseudomonadota</taxon>
        <taxon>Betaproteobacteria</taxon>
        <taxon>Neisseriales</taxon>
        <taxon>Neisseriaceae</taxon>
        <taxon>Neisseria</taxon>
    </lineage>
</organism>
<proteinExistence type="predicted"/>
<keyword evidence="1" id="KW-0067">ATP-binding</keyword>
<evidence type="ECO:0000313" key="2">
    <source>
        <dbReference type="Proteomes" id="UP000223296"/>
    </source>
</evidence>